<feature type="region of interest" description="Disordered" evidence="1">
    <location>
        <begin position="269"/>
        <end position="310"/>
    </location>
</feature>
<keyword evidence="2" id="KW-0472">Membrane</keyword>
<reference evidence="3" key="2">
    <citation type="submission" date="2024-02" db="EMBL/GenBank/DDBJ databases">
        <authorList>
            <person name="Prathaban M."/>
            <person name="Mythili R."/>
            <person name="Sharmila Devi N."/>
            <person name="Sobanaa M."/>
            <person name="Prathiviraj R."/>
            <person name="Selvin J."/>
        </authorList>
    </citation>
    <scope>NUCLEOTIDE SEQUENCE</scope>
    <source>
        <strain evidence="3">MP1014</strain>
    </source>
</reference>
<feature type="compositionally biased region" description="Low complexity" evidence="1">
    <location>
        <begin position="344"/>
        <end position="370"/>
    </location>
</feature>
<feature type="transmembrane region" description="Helical" evidence="2">
    <location>
        <begin position="417"/>
        <end position="435"/>
    </location>
</feature>
<feature type="region of interest" description="Disordered" evidence="1">
    <location>
        <begin position="443"/>
        <end position="500"/>
    </location>
</feature>
<reference evidence="3" key="1">
    <citation type="journal article" date="2024" name="Antonie Van Leeuwenhoek">
        <title>Isoptericola haloaureus sp. nov., a dimorphic actinobacterium isolated from mangrove sediments of southeast India, implicating biosaline agricultural significance through nitrogen fixation and salt tolerance genes.</title>
        <authorList>
            <person name="Prathaban M."/>
            <person name="Prathiviraj R."/>
            <person name="Ravichandran M."/>
            <person name="Natarajan S.D."/>
            <person name="Sobanaa M."/>
            <person name="Hari Krishna Kumar S."/>
            <person name="Chandrasekar V."/>
            <person name="Selvin J."/>
        </authorList>
    </citation>
    <scope>NUCLEOTIDE SEQUENCE</scope>
    <source>
        <strain evidence="3">MP1014</strain>
    </source>
</reference>
<keyword evidence="2" id="KW-1133">Transmembrane helix</keyword>
<organism evidence="3 4">
    <name type="scientific">Isoptericola haloaureus</name>
    <dbReference type="NCBI Taxonomy" id="1542902"/>
    <lineage>
        <taxon>Bacteria</taxon>
        <taxon>Bacillati</taxon>
        <taxon>Actinomycetota</taxon>
        <taxon>Actinomycetes</taxon>
        <taxon>Micrococcales</taxon>
        <taxon>Promicromonosporaceae</taxon>
        <taxon>Isoptericola</taxon>
    </lineage>
</organism>
<feature type="compositionally biased region" description="Pro residues" evidence="1">
    <location>
        <begin position="297"/>
        <end position="306"/>
    </location>
</feature>
<protein>
    <recommendedName>
        <fullName evidence="5">Protein kinase domain-containing protein</fullName>
    </recommendedName>
</protein>
<dbReference type="RefSeq" id="WP_332900924.1">
    <property type="nucleotide sequence ID" value="NZ_JBAGLP010000105.1"/>
</dbReference>
<feature type="region of interest" description="Disordered" evidence="1">
    <location>
        <begin position="344"/>
        <end position="411"/>
    </location>
</feature>
<dbReference type="SUPFAM" id="SSF56112">
    <property type="entry name" value="Protein kinase-like (PK-like)"/>
    <property type="match status" value="1"/>
</dbReference>
<dbReference type="Proteomes" id="UP001310387">
    <property type="component" value="Unassembled WGS sequence"/>
</dbReference>
<evidence type="ECO:0000313" key="4">
    <source>
        <dbReference type="Proteomes" id="UP001310387"/>
    </source>
</evidence>
<dbReference type="InterPro" id="IPR011009">
    <property type="entry name" value="Kinase-like_dom_sf"/>
</dbReference>
<sequence>MTTAQPGTVMVDRYRLNQPAATDLAAAEAWDAHDQILDRPVRVTFVGGPQAPAALDAARRAALVADPRLCRVLDVGTTDLGTGEQSYVITEPYAGESLTHIVSRGLVDAQQARALMGEAATALEAARQRGVHHLALRPEAVRVDGHRVVVTGLGIDAGLAGVEATESDAAARDARGVVALGYYALTARWPGEPLDVDWIAPDAVRPLPAQTGPDGVLAVSELVPHVDEQIDDLVRRTFGTGGGAPEGPGDVVAALEPWGQVSVLGSLPQFVQPTPERPVRSSVLGAGSPAGAESLPGTPPPAPPVRRPSTGRIARGAAVGTAGAAAGAAYAANGGYPSAPAPGYGQQAPYGQQAAYGQQAPPAAPGQAPGQVPPPPPGPGYAPAAATGAPPSGASPATGSFGSTAAPKRRGVNPTPIVLALILVGVVIAAVWAVGQALSPFDTSPPPAAEASQTPTADPSEGSGEQSGEESGEPEPTEEESPEVRPIIEAGSEIDPLGNGEKPEKVEFAYDSDPSTFWHTYTYQNDPVFGGFKEGLGYEVELREPAPVTEVELNTNSEGGSWELRRVTADDPEGGEVLASGSYSPDTVIELDEPVVMDGFVLWTTELPTSAGEFRLELNEITVS</sequence>
<feature type="compositionally biased region" description="Acidic residues" evidence="1">
    <location>
        <begin position="467"/>
        <end position="481"/>
    </location>
</feature>
<comment type="caution">
    <text evidence="3">The sequence shown here is derived from an EMBL/GenBank/DDBJ whole genome shotgun (WGS) entry which is preliminary data.</text>
</comment>
<keyword evidence="2" id="KW-0812">Transmembrane</keyword>
<feature type="compositionally biased region" description="Low complexity" evidence="1">
    <location>
        <begin position="381"/>
        <end position="406"/>
    </location>
</feature>
<gene>
    <name evidence="3" type="ORF">V5O49_02980</name>
</gene>
<evidence type="ECO:0000313" key="3">
    <source>
        <dbReference type="EMBL" id="MEG3614080.1"/>
    </source>
</evidence>
<dbReference type="EMBL" id="JBAGLP010000105">
    <property type="protein sequence ID" value="MEG3614080.1"/>
    <property type="molecule type" value="Genomic_DNA"/>
</dbReference>
<evidence type="ECO:0000256" key="1">
    <source>
        <dbReference type="SAM" id="MobiDB-lite"/>
    </source>
</evidence>
<proteinExistence type="predicted"/>
<accession>A0ABU7Z3S4</accession>
<evidence type="ECO:0008006" key="5">
    <source>
        <dbReference type="Google" id="ProtNLM"/>
    </source>
</evidence>
<name>A0ABU7Z3S4_9MICO</name>
<dbReference type="Gene3D" id="1.10.510.10">
    <property type="entry name" value="Transferase(Phosphotransferase) domain 1"/>
    <property type="match status" value="1"/>
</dbReference>
<feature type="compositionally biased region" description="Pro residues" evidence="1">
    <location>
        <begin position="371"/>
        <end position="380"/>
    </location>
</feature>
<evidence type="ECO:0000256" key="2">
    <source>
        <dbReference type="SAM" id="Phobius"/>
    </source>
</evidence>
<keyword evidence="4" id="KW-1185">Reference proteome</keyword>